<evidence type="ECO:0000256" key="2">
    <source>
        <dbReference type="SAM" id="MobiDB-lite"/>
    </source>
</evidence>
<dbReference type="InterPro" id="IPR036322">
    <property type="entry name" value="WD40_repeat_dom_sf"/>
</dbReference>
<dbReference type="Gene3D" id="2.130.10.10">
    <property type="entry name" value="YVTN repeat-like/Quinoprotein amine dehydrogenase"/>
    <property type="match status" value="2"/>
</dbReference>
<dbReference type="InterPro" id="IPR015943">
    <property type="entry name" value="WD40/YVTN_repeat-like_dom_sf"/>
</dbReference>
<dbReference type="PANTHER" id="PTHR13950">
    <property type="entry name" value="RABCONNECTIN-RELATED"/>
    <property type="match status" value="1"/>
</dbReference>
<feature type="region of interest" description="Disordered" evidence="2">
    <location>
        <begin position="769"/>
        <end position="788"/>
    </location>
</feature>
<evidence type="ECO:0000256" key="1">
    <source>
        <dbReference type="PROSITE-ProRule" id="PRU00221"/>
    </source>
</evidence>
<dbReference type="WBParaSite" id="jg4618">
    <property type="protein sequence ID" value="jg4618"/>
    <property type="gene ID" value="jg4618"/>
</dbReference>
<protein>
    <submittedName>
        <fullName evidence="5">Uncharacterized protein</fullName>
    </submittedName>
</protein>
<reference evidence="5" key="1">
    <citation type="submission" date="2022-11" db="UniProtKB">
        <authorList>
            <consortium name="WormBaseParasite"/>
        </authorList>
    </citation>
    <scope>IDENTIFICATION</scope>
</reference>
<feature type="repeat" description="WD" evidence="1">
    <location>
        <begin position="649"/>
        <end position="690"/>
    </location>
</feature>
<evidence type="ECO:0000256" key="3">
    <source>
        <dbReference type="SAM" id="Phobius"/>
    </source>
</evidence>
<dbReference type="PROSITE" id="PS50082">
    <property type="entry name" value="WD_REPEATS_2"/>
    <property type="match status" value="1"/>
</dbReference>
<keyword evidence="3" id="KW-0472">Membrane</keyword>
<dbReference type="PROSITE" id="PS51257">
    <property type="entry name" value="PROKAR_LIPOPROTEIN"/>
    <property type="match status" value="1"/>
</dbReference>
<dbReference type="GO" id="GO:0043291">
    <property type="term" value="C:RAVE complex"/>
    <property type="evidence" value="ECO:0007669"/>
    <property type="project" value="TreeGrafter"/>
</dbReference>
<evidence type="ECO:0000313" key="5">
    <source>
        <dbReference type="WBParaSite" id="jg4618"/>
    </source>
</evidence>
<organism evidence="4 5">
    <name type="scientific">Ditylenchus dipsaci</name>
    <dbReference type="NCBI Taxonomy" id="166011"/>
    <lineage>
        <taxon>Eukaryota</taxon>
        <taxon>Metazoa</taxon>
        <taxon>Ecdysozoa</taxon>
        <taxon>Nematoda</taxon>
        <taxon>Chromadorea</taxon>
        <taxon>Rhabditida</taxon>
        <taxon>Tylenchina</taxon>
        <taxon>Tylenchomorpha</taxon>
        <taxon>Sphaerularioidea</taxon>
        <taxon>Anguinidae</taxon>
        <taxon>Anguininae</taxon>
        <taxon>Ditylenchus</taxon>
    </lineage>
</organism>
<accession>A0A915ED72</accession>
<sequence length="788" mass="87424">MDTCLPKVYMLYNLCQGLSSCVYQSLSDIDHFCSSSDSSDTGVLTTRVRLHSVRESEEIPIKSLPARWPGVESLMALLAREKDDDSPNLRLLLAEFFIAITMSLFSYAFTIYDSKWIFRLCAHEMNENAYATVFGGAGEKKLRSSVPVRPPPPSRPSATILNDSSIQTDDSAAIRAKLHAKVFGVENNAKPQSRAVPVSTQGASEQIISCWVPPKKHIVQFYAEKVETQSNYDSNDYFYDSDEDSCDGDSYTGSLDEDGEEREPRPHDSPQSYAWLLLRLVSVIHMQHRIKEFLALAGFDLIESKLEAYPDGCPDNFLRNSFIEGTPGTVQAAPLLRKYRSLIEPGNTPFEYEEKGVGPVKRLWCFLVKQEHLSAHFIKFIFGKTGTVDSKDQSSMTTMSTTLSGFAVSDSIKIIQREHEPIIAFACNSARPGCIVVSTGREIQEISLEKVFEEKELSSAKHSTSSFLNNRVELDVAIHSLQRDTLRDNDDYQLITEGKGRVQGSSYINSFIIDRSRVALKKLRKRPISGIRRLDSHSTMPYYVSGSSDGSILLWEWGVDQPLFTARSAGQYAKVSKLAFAQNGNKFAACMAVRKPFFSQRCHTKSAADVKFLGQTSSILVTAGHSAGDQNVVLWDTLMPQAKCMIHSFVGHQEGATCCVYMANTQSILSGGRHGDICIWDVRQRQLRSMLKAFDTGSVKCLAVDANCDVLVAGSGEGDIKVWTADLAPQLLHTLPGEHVSRGGFSLRQLPSSSLQGVQQSEGCKKWCRSQGKNSSLSVAWPDDKDHQ</sequence>
<proteinExistence type="predicted"/>
<evidence type="ECO:0000313" key="4">
    <source>
        <dbReference type="Proteomes" id="UP000887574"/>
    </source>
</evidence>
<keyword evidence="4" id="KW-1185">Reference proteome</keyword>
<dbReference type="AlphaFoldDB" id="A0A915ED72"/>
<keyword evidence="3" id="KW-0812">Transmembrane</keyword>
<name>A0A915ED72_9BILA</name>
<dbReference type="InterPro" id="IPR001680">
    <property type="entry name" value="WD40_rpt"/>
</dbReference>
<feature type="region of interest" description="Disordered" evidence="2">
    <location>
        <begin position="233"/>
        <end position="269"/>
    </location>
</feature>
<dbReference type="Proteomes" id="UP000887574">
    <property type="component" value="Unplaced"/>
</dbReference>
<dbReference type="PANTHER" id="PTHR13950:SF9">
    <property type="entry name" value="RABCONNECTIN-3A"/>
    <property type="match status" value="1"/>
</dbReference>
<keyword evidence="1" id="KW-0853">WD repeat</keyword>
<feature type="transmembrane region" description="Helical" evidence="3">
    <location>
        <begin position="91"/>
        <end position="112"/>
    </location>
</feature>
<dbReference type="Pfam" id="PF00400">
    <property type="entry name" value="WD40"/>
    <property type="match status" value="3"/>
</dbReference>
<keyword evidence="3" id="KW-1133">Transmembrane helix</keyword>
<dbReference type="SMART" id="SM00320">
    <property type="entry name" value="WD40"/>
    <property type="match status" value="4"/>
</dbReference>
<dbReference type="SUPFAM" id="SSF50978">
    <property type="entry name" value="WD40 repeat-like"/>
    <property type="match status" value="1"/>
</dbReference>
<dbReference type="InterPro" id="IPR052208">
    <property type="entry name" value="DmX-like/RAVE_component"/>
</dbReference>
<dbReference type="GO" id="GO:0007035">
    <property type="term" value="P:vacuolar acidification"/>
    <property type="evidence" value="ECO:0007669"/>
    <property type="project" value="TreeGrafter"/>
</dbReference>